<proteinExistence type="inferred from homology"/>
<keyword evidence="3" id="KW-0732">Signal</keyword>
<comment type="similarity">
    <text evidence="1">Belongs to the bacterial solute-binding protein 1 family.</text>
</comment>
<dbReference type="InterPro" id="IPR006059">
    <property type="entry name" value="SBP"/>
</dbReference>
<name>A0A7X8H1F1_9LACT</name>
<evidence type="ECO:0000256" key="2">
    <source>
        <dbReference type="ARBA" id="ARBA00022448"/>
    </source>
</evidence>
<dbReference type="Pfam" id="PF13416">
    <property type="entry name" value="SBP_bac_8"/>
    <property type="match status" value="1"/>
</dbReference>
<evidence type="ECO:0000313" key="4">
    <source>
        <dbReference type="EMBL" id="NLJ19496.1"/>
    </source>
</evidence>
<dbReference type="SUPFAM" id="SSF53850">
    <property type="entry name" value="Periplasmic binding protein-like II"/>
    <property type="match status" value="1"/>
</dbReference>
<sequence>MKNVIGLILIMILLGVVGCGNQTIIGEDYSKVEEELEVELVIWHTYSEHESYVFENEIIPLFEEEYPTIKITSVRQPYDSQLRNAMISRISSDMPPDILRLDIAWLSSFAKLDLLYPVSDFEDFEQIKSIFYEEPLQSNFYQGKYYGLPLNSNTKVSIFNKELLEHAGVEKPPETMDELILFVKENDYVIALDHFSIWDTLHYFNNLGGEFTSPDYTRTTGYLNNDASVEAISKLVDLYQGGYLHFANDKWNGILEDKYVMIDEGPWFYSVNTEEQIELINQLTVAVPFMEYRDRNGIIGGENLVISKGTDYKEEAWLFLKWMTTETPQRYMAEAGLIPSNKSVELSGFYEEYPYYQVYLNNLDQGVLRPPLPQWWDIEELYSHYMNRIFSGEMPIEEGLTEAAYEIDQVIIE</sequence>
<organism evidence="4 5">
    <name type="scientific">Globicatella sulfidifaciens</name>
    <dbReference type="NCBI Taxonomy" id="136093"/>
    <lineage>
        <taxon>Bacteria</taxon>
        <taxon>Bacillati</taxon>
        <taxon>Bacillota</taxon>
        <taxon>Bacilli</taxon>
        <taxon>Lactobacillales</taxon>
        <taxon>Aerococcaceae</taxon>
        <taxon>Globicatella</taxon>
    </lineage>
</organism>
<dbReference type="GO" id="GO:0015768">
    <property type="term" value="P:maltose transport"/>
    <property type="evidence" value="ECO:0007669"/>
    <property type="project" value="TreeGrafter"/>
</dbReference>
<accession>A0A7X8H1F1</accession>
<gene>
    <name evidence="4" type="ORF">GX355_11630</name>
</gene>
<evidence type="ECO:0000256" key="1">
    <source>
        <dbReference type="ARBA" id="ARBA00008520"/>
    </source>
</evidence>
<comment type="caution">
    <text evidence="4">The sequence shown here is derived from an EMBL/GenBank/DDBJ whole genome shotgun (WGS) entry which is preliminary data.</text>
</comment>
<dbReference type="PROSITE" id="PS51257">
    <property type="entry name" value="PROKAR_LIPOPROTEIN"/>
    <property type="match status" value="1"/>
</dbReference>
<protein>
    <submittedName>
        <fullName evidence="4">Extracellular solute-binding protein</fullName>
    </submittedName>
</protein>
<dbReference type="RefSeq" id="WP_276650087.1">
    <property type="nucleotide sequence ID" value="NZ_JAAYSM010000413.1"/>
</dbReference>
<dbReference type="PANTHER" id="PTHR30061:SF50">
    <property type="entry name" value="MALTOSE_MALTODEXTRIN-BINDING PERIPLASMIC PROTEIN"/>
    <property type="match status" value="1"/>
</dbReference>
<dbReference type="GO" id="GO:1901982">
    <property type="term" value="F:maltose binding"/>
    <property type="evidence" value="ECO:0007669"/>
    <property type="project" value="TreeGrafter"/>
</dbReference>
<dbReference type="AlphaFoldDB" id="A0A7X8H1F1"/>
<dbReference type="GO" id="GO:0055052">
    <property type="term" value="C:ATP-binding cassette (ABC) transporter complex, substrate-binding subunit-containing"/>
    <property type="evidence" value="ECO:0007669"/>
    <property type="project" value="TreeGrafter"/>
</dbReference>
<dbReference type="EMBL" id="JAAYSM010000413">
    <property type="protein sequence ID" value="NLJ19496.1"/>
    <property type="molecule type" value="Genomic_DNA"/>
</dbReference>
<dbReference type="Gene3D" id="3.40.190.10">
    <property type="entry name" value="Periplasmic binding protein-like II"/>
    <property type="match status" value="2"/>
</dbReference>
<dbReference type="GO" id="GO:0042956">
    <property type="term" value="P:maltodextrin transmembrane transport"/>
    <property type="evidence" value="ECO:0007669"/>
    <property type="project" value="TreeGrafter"/>
</dbReference>
<keyword evidence="2" id="KW-0813">Transport</keyword>
<evidence type="ECO:0000256" key="3">
    <source>
        <dbReference type="ARBA" id="ARBA00022729"/>
    </source>
</evidence>
<dbReference type="PANTHER" id="PTHR30061">
    <property type="entry name" value="MALTOSE-BINDING PERIPLASMIC PROTEIN"/>
    <property type="match status" value="1"/>
</dbReference>
<evidence type="ECO:0000313" key="5">
    <source>
        <dbReference type="Proteomes" id="UP000541058"/>
    </source>
</evidence>
<reference evidence="4 5" key="1">
    <citation type="journal article" date="2020" name="Biotechnol. Biofuels">
        <title>New insights from the biogas microbiome by comprehensive genome-resolved metagenomics of nearly 1600 species originating from multiple anaerobic digesters.</title>
        <authorList>
            <person name="Campanaro S."/>
            <person name="Treu L."/>
            <person name="Rodriguez-R L.M."/>
            <person name="Kovalovszki A."/>
            <person name="Ziels R.M."/>
            <person name="Maus I."/>
            <person name="Zhu X."/>
            <person name="Kougias P.G."/>
            <person name="Basile A."/>
            <person name="Luo G."/>
            <person name="Schluter A."/>
            <person name="Konstantinidis K.T."/>
            <person name="Angelidaki I."/>
        </authorList>
    </citation>
    <scope>NUCLEOTIDE SEQUENCE [LARGE SCALE GENOMIC DNA]</scope>
    <source>
        <strain evidence="4">AS23ysBPME_34</strain>
    </source>
</reference>
<dbReference type="Proteomes" id="UP000541058">
    <property type="component" value="Unassembled WGS sequence"/>
</dbReference>